<proteinExistence type="predicted"/>
<feature type="region of interest" description="Disordered" evidence="1">
    <location>
        <begin position="1"/>
        <end position="85"/>
    </location>
</feature>
<keyword evidence="3" id="KW-1185">Reference proteome</keyword>
<evidence type="ECO:0000313" key="3">
    <source>
        <dbReference type="Proteomes" id="UP000007798"/>
    </source>
</evidence>
<gene>
    <name evidence="2" type="primary">Dwil\GK17555</name>
    <name evidence="2" type="ORF">Dwil_GK17555</name>
</gene>
<name>B4NP97_DROWI</name>
<feature type="region of interest" description="Disordered" evidence="1">
    <location>
        <begin position="131"/>
        <end position="158"/>
    </location>
</feature>
<dbReference type="OrthoDB" id="7826006at2759"/>
<feature type="compositionally biased region" description="Low complexity" evidence="1">
    <location>
        <begin position="27"/>
        <end position="52"/>
    </location>
</feature>
<dbReference type="STRING" id="7260.B4NP97"/>
<dbReference type="Proteomes" id="UP000007798">
    <property type="component" value="Unassembled WGS sequence"/>
</dbReference>
<dbReference type="EMBL" id="CH964291">
    <property type="protein sequence ID" value="EDW86337.2"/>
    <property type="molecule type" value="Genomic_DNA"/>
</dbReference>
<dbReference type="AlphaFoldDB" id="B4NP97"/>
<protein>
    <submittedName>
        <fullName evidence="2">Uncharacterized protein</fullName>
    </submittedName>
</protein>
<dbReference type="InParanoid" id="B4NP97"/>
<reference evidence="2 3" key="1">
    <citation type="journal article" date="2007" name="Nature">
        <title>Evolution of genes and genomes on the Drosophila phylogeny.</title>
        <authorList>
            <consortium name="Drosophila 12 Genomes Consortium"/>
            <person name="Clark A.G."/>
            <person name="Eisen M.B."/>
            <person name="Smith D.R."/>
            <person name="Bergman C.M."/>
            <person name="Oliver B."/>
            <person name="Markow T.A."/>
            <person name="Kaufman T.C."/>
            <person name="Kellis M."/>
            <person name="Gelbart W."/>
            <person name="Iyer V.N."/>
            <person name="Pollard D.A."/>
            <person name="Sackton T.B."/>
            <person name="Larracuente A.M."/>
            <person name="Singh N.D."/>
            <person name="Abad J.P."/>
            <person name="Abt D.N."/>
            <person name="Adryan B."/>
            <person name="Aguade M."/>
            <person name="Akashi H."/>
            <person name="Anderson W.W."/>
            <person name="Aquadro C.F."/>
            <person name="Ardell D.H."/>
            <person name="Arguello R."/>
            <person name="Artieri C.G."/>
            <person name="Barbash D.A."/>
            <person name="Barker D."/>
            <person name="Barsanti P."/>
            <person name="Batterham P."/>
            <person name="Batzoglou S."/>
            <person name="Begun D."/>
            <person name="Bhutkar A."/>
            <person name="Blanco E."/>
            <person name="Bosak S.A."/>
            <person name="Bradley R.K."/>
            <person name="Brand A.D."/>
            <person name="Brent M.R."/>
            <person name="Brooks A.N."/>
            <person name="Brown R.H."/>
            <person name="Butlin R.K."/>
            <person name="Caggese C."/>
            <person name="Calvi B.R."/>
            <person name="Bernardo de Carvalho A."/>
            <person name="Caspi A."/>
            <person name="Castrezana S."/>
            <person name="Celniker S.E."/>
            <person name="Chang J.L."/>
            <person name="Chapple C."/>
            <person name="Chatterji S."/>
            <person name="Chinwalla A."/>
            <person name="Civetta A."/>
            <person name="Clifton S.W."/>
            <person name="Comeron J.M."/>
            <person name="Costello J.C."/>
            <person name="Coyne J.A."/>
            <person name="Daub J."/>
            <person name="David R.G."/>
            <person name="Delcher A.L."/>
            <person name="Delehaunty K."/>
            <person name="Do C.B."/>
            <person name="Ebling H."/>
            <person name="Edwards K."/>
            <person name="Eickbush T."/>
            <person name="Evans J.D."/>
            <person name="Filipski A."/>
            <person name="Findeiss S."/>
            <person name="Freyhult E."/>
            <person name="Fulton L."/>
            <person name="Fulton R."/>
            <person name="Garcia A.C."/>
            <person name="Gardiner A."/>
            <person name="Garfield D.A."/>
            <person name="Garvin B.E."/>
            <person name="Gibson G."/>
            <person name="Gilbert D."/>
            <person name="Gnerre S."/>
            <person name="Godfrey J."/>
            <person name="Good R."/>
            <person name="Gotea V."/>
            <person name="Gravely B."/>
            <person name="Greenberg A.J."/>
            <person name="Griffiths-Jones S."/>
            <person name="Gross S."/>
            <person name="Guigo R."/>
            <person name="Gustafson E.A."/>
            <person name="Haerty W."/>
            <person name="Hahn M.W."/>
            <person name="Halligan D.L."/>
            <person name="Halpern A.L."/>
            <person name="Halter G.M."/>
            <person name="Han M.V."/>
            <person name="Heger A."/>
            <person name="Hillier L."/>
            <person name="Hinrichs A.S."/>
            <person name="Holmes I."/>
            <person name="Hoskins R.A."/>
            <person name="Hubisz M.J."/>
            <person name="Hultmark D."/>
            <person name="Huntley M.A."/>
            <person name="Jaffe D.B."/>
            <person name="Jagadeeshan S."/>
            <person name="Jeck W.R."/>
            <person name="Johnson J."/>
            <person name="Jones C.D."/>
            <person name="Jordan W.C."/>
            <person name="Karpen G.H."/>
            <person name="Kataoka E."/>
            <person name="Keightley P.D."/>
            <person name="Kheradpour P."/>
            <person name="Kirkness E.F."/>
            <person name="Koerich L.B."/>
            <person name="Kristiansen K."/>
            <person name="Kudrna D."/>
            <person name="Kulathinal R.J."/>
            <person name="Kumar S."/>
            <person name="Kwok R."/>
            <person name="Lander E."/>
            <person name="Langley C.H."/>
            <person name="Lapoint R."/>
            <person name="Lazzaro B.P."/>
            <person name="Lee S.J."/>
            <person name="Levesque L."/>
            <person name="Li R."/>
            <person name="Lin C.F."/>
            <person name="Lin M.F."/>
            <person name="Lindblad-Toh K."/>
            <person name="Llopart A."/>
            <person name="Long M."/>
            <person name="Low L."/>
            <person name="Lozovsky E."/>
            <person name="Lu J."/>
            <person name="Luo M."/>
            <person name="Machado C.A."/>
            <person name="Makalowski W."/>
            <person name="Marzo M."/>
            <person name="Matsuda M."/>
            <person name="Matzkin L."/>
            <person name="McAllister B."/>
            <person name="McBride C.S."/>
            <person name="McKernan B."/>
            <person name="McKernan K."/>
            <person name="Mendez-Lago M."/>
            <person name="Minx P."/>
            <person name="Mollenhauer M.U."/>
            <person name="Montooth K."/>
            <person name="Mount S.M."/>
            <person name="Mu X."/>
            <person name="Myers E."/>
            <person name="Negre B."/>
            <person name="Newfeld S."/>
            <person name="Nielsen R."/>
            <person name="Noor M.A."/>
            <person name="O'Grady P."/>
            <person name="Pachter L."/>
            <person name="Papaceit M."/>
            <person name="Parisi M.J."/>
            <person name="Parisi M."/>
            <person name="Parts L."/>
            <person name="Pedersen J.S."/>
            <person name="Pesole G."/>
            <person name="Phillippy A.M."/>
            <person name="Ponting C.P."/>
            <person name="Pop M."/>
            <person name="Porcelli D."/>
            <person name="Powell J.R."/>
            <person name="Prohaska S."/>
            <person name="Pruitt K."/>
            <person name="Puig M."/>
            <person name="Quesneville H."/>
            <person name="Ram K.R."/>
            <person name="Rand D."/>
            <person name="Rasmussen M.D."/>
            <person name="Reed L.K."/>
            <person name="Reenan R."/>
            <person name="Reily A."/>
            <person name="Remington K.A."/>
            <person name="Rieger T.T."/>
            <person name="Ritchie M.G."/>
            <person name="Robin C."/>
            <person name="Rogers Y.H."/>
            <person name="Rohde C."/>
            <person name="Rozas J."/>
            <person name="Rubenfield M.J."/>
            <person name="Ruiz A."/>
            <person name="Russo S."/>
            <person name="Salzberg S.L."/>
            <person name="Sanchez-Gracia A."/>
            <person name="Saranga D.J."/>
            <person name="Sato H."/>
            <person name="Schaeffer S.W."/>
            <person name="Schatz M.C."/>
            <person name="Schlenke T."/>
            <person name="Schwartz R."/>
            <person name="Segarra C."/>
            <person name="Singh R.S."/>
            <person name="Sirot L."/>
            <person name="Sirota M."/>
            <person name="Sisneros N.B."/>
            <person name="Smith C.D."/>
            <person name="Smith T.F."/>
            <person name="Spieth J."/>
            <person name="Stage D.E."/>
            <person name="Stark A."/>
            <person name="Stephan W."/>
            <person name="Strausberg R.L."/>
            <person name="Strempel S."/>
            <person name="Sturgill D."/>
            <person name="Sutton G."/>
            <person name="Sutton G.G."/>
            <person name="Tao W."/>
            <person name="Teichmann S."/>
            <person name="Tobari Y.N."/>
            <person name="Tomimura Y."/>
            <person name="Tsolas J.M."/>
            <person name="Valente V.L."/>
            <person name="Venter E."/>
            <person name="Venter J.C."/>
            <person name="Vicario S."/>
            <person name="Vieira F.G."/>
            <person name="Vilella A.J."/>
            <person name="Villasante A."/>
            <person name="Walenz B."/>
            <person name="Wang J."/>
            <person name="Wasserman M."/>
            <person name="Watts T."/>
            <person name="Wilson D."/>
            <person name="Wilson R.K."/>
            <person name="Wing R.A."/>
            <person name="Wolfner M.F."/>
            <person name="Wong A."/>
            <person name="Wong G.K."/>
            <person name="Wu C.I."/>
            <person name="Wu G."/>
            <person name="Yamamoto D."/>
            <person name="Yang H.P."/>
            <person name="Yang S.P."/>
            <person name="Yorke J.A."/>
            <person name="Yoshida K."/>
            <person name="Zdobnov E."/>
            <person name="Zhang P."/>
            <person name="Zhang Y."/>
            <person name="Zimin A.V."/>
            <person name="Baldwin J."/>
            <person name="Abdouelleil A."/>
            <person name="Abdulkadir J."/>
            <person name="Abebe A."/>
            <person name="Abera B."/>
            <person name="Abreu J."/>
            <person name="Acer S.C."/>
            <person name="Aftuck L."/>
            <person name="Alexander A."/>
            <person name="An P."/>
            <person name="Anderson E."/>
            <person name="Anderson S."/>
            <person name="Arachi H."/>
            <person name="Azer M."/>
            <person name="Bachantsang P."/>
            <person name="Barry A."/>
            <person name="Bayul T."/>
            <person name="Berlin A."/>
            <person name="Bessette D."/>
            <person name="Bloom T."/>
            <person name="Blye J."/>
            <person name="Boguslavskiy L."/>
            <person name="Bonnet C."/>
            <person name="Boukhgalter B."/>
            <person name="Bourzgui I."/>
            <person name="Brown A."/>
            <person name="Cahill P."/>
            <person name="Channer S."/>
            <person name="Cheshatsang Y."/>
            <person name="Chuda L."/>
            <person name="Citroen M."/>
            <person name="Collymore A."/>
            <person name="Cooke P."/>
            <person name="Costello M."/>
            <person name="D'Aco K."/>
            <person name="Daza R."/>
            <person name="De Haan G."/>
            <person name="DeGray S."/>
            <person name="DeMaso C."/>
            <person name="Dhargay N."/>
            <person name="Dooley K."/>
            <person name="Dooley E."/>
            <person name="Doricent M."/>
            <person name="Dorje P."/>
            <person name="Dorjee K."/>
            <person name="Dupes A."/>
            <person name="Elong R."/>
            <person name="Falk J."/>
            <person name="Farina A."/>
            <person name="Faro S."/>
            <person name="Ferguson D."/>
            <person name="Fisher S."/>
            <person name="Foley C.D."/>
            <person name="Franke A."/>
            <person name="Friedrich D."/>
            <person name="Gadbois L."/>
            <person name="Gearin G."/>
            <person name="Gearin C.R."/>
            <person name="Giannoukos G."/>
            <person name="Goode T."/>
            <person name="Graham J."/>
            <person name="Grandbois E."/>
            <person name="Grewal S."/>
            <person name="Gyaltsen K."/>
            <person name="Hafez N."/>
            <person name="Hagos B."/>
            <person name="Hall J."/>
            <person name="Henson C."/>
            <person name="Hollinger A."/>
            <person name="Honan T."/>
            <person name="Huard M.D."/>
            <person name="Hughes L."/>
            <person name="Hurhula B."/>
            <person name="Husby M.E."/>
            <person name="Kamat A."/>
            <person name="Kanga B."/>
            <person name="Kashin S."/>
            <person name="Khazanovich D."/>
            <person name="Kisner P."/>
            <person name="Lance K."/>
            <person name="Lara M."/>
            <person name="Lee W."/>
            <person name="Lennon N."/>
            <person name="Letendre F."/>
            <person name="LeVine R."/>
            <person name="Lipovsky A."/>
            <person name="Liu X."/>
            <person name="Liu J."/>
            <person name="Liu S."/>
            <person name="Lokyitsang T."/>
            <person name="Lokyitsang Y."/>
            <person name="Lubonja R."/>
            <person name="Lui A."/>
            <person name="MacDonald P."/>
            <person name="Magnisalis V."/>
            <person name="Maru K."/>
            <person name="Matthews C."/>
            <person name="McCusker W."/>
            <person name="McDonough S."/>
            <person name="Mehta T."/>
            <person name="Meldrim J."/>
            <person name="Meneus L."/>
            <person name="Mihai O."/>
            <person name="Mihalev A."/>
            <person name="Mihova T."/>
            <person name="Mittelman R."/>
            <person name="Mlenga V."/>
            <person name="Montmayeur A."/>
            <person name="Mulrain L."/>
            <person name="Navidi A."/>
            <person name="Naylor J."/>
            <person name="Negash T."/>
            <person name="Nguyen T."/>
            <person name="Nguyen N."/>
            <person name="Nicol R."/>
            <person name="Norbu C."/>
            <person name="Norbu N."/>
            <person name="Novod N."/>
            <person name="O'Neill B."/>
            <person name="Osman S."/>
            <person name="Markiewicz E."/>
            <person name="Oyono O.L."/>
            <person name="Patti C."/>
            <person name="Phunkhang P."/>
            <person name="Pierre F."/>
            <person name="Priest M."/>
            <person name="Raghuraman S."/>
            <person name="Rege F."/>
            <person name="Reyes R."/>
            <person name="Rise C."/>
            <person name="Rogov P."/>
            <person name="Ross K."/>
            <person name="Ryan E."/>
            <person name="Settipalli S."/>
            <person name="Shea T."/>
            <person name="Sherpa N."/>
            <person name="Shi L."/>
            <person name="Shih D."/>
            <person name="Sparrow T."/>
            <person name="Spaulding J."/>
            <person name="Stalker J."/>
            <person name="Stange-Thomann N."/>
            <person name="Stavropoulos S."/>
            <person name="Stone C."/>
            <person name="Strader C."/>
            <person name="Tesfaye S."/>
            <person name="Thomson T."/>
            <person name="Thoulutsang Y."/>
            <person name="Thoulutsang D."/>
            <person name="Topham K."/>
            <person name="Topping I."/>
            <person name="Tsamla T."/>
            <person name="Vassiliev H."/>
            <person name="Vo A."/>
            <person name="Wangchuk T."/>
            <person name="Wangdi T."/>
            <person name="Weiand M."/>
            <person name="Wilkinson J."/>
            <person name="Wilson A."/>
            <person name="Yadav S."/>
            <person name="Young G."/>
            <person name="Yu Q."/>
            <person name="Zembek L."/>
            <person name="Zhong D."/>
            <person name="Zimmer A."/>
            <person name="Zwirko Z."/>
            <person name="Jaffe D.B."/>
            <person name="Alvarez P."/>
            <person name="Brockman W."/>
            <person name="Butler J."/>
            <person name="Chin C."/>
            <person name="Gnerre S."/>
            <person name="Grabherr M."/>
            <person name="Kleber M."/>
            <person name="Mauceli E."/>
            <person name="MacCallum I."/>
        </authorList>
    </citation>
    <scope>NUCLEOTIDE SEQUENCE [LARGE SCALE GENOMIC DNA]</scope>
    <source>
        <strain evidence="3">Tucson 14030-0811.24</strain>
    </source>
</reference>
<evidence type="ECO:0000256" key="1">
    <source>
        <dbReference type="SAM" id="MobiDB-lite"/>
    </source>
</evidence>
<dbReference type="HOGENOM" id="CLU_957357_0_0_1"/>
<sequence>MLGIPYKAQPKHRNVELQQEELEEEQQAQLQQQREQQFQQPLRQQDNQQPLNEQREQQQDDNVEQEQNPDREREPFPAQGQAGNMAVRVPRPFQINMERFMLSVRIILQRQTVHFDIGGGDGILVWSWRRPSPPTGQLGQGDGDSPERIAQRQVLPTL</sequence>
<evidence type="ECO:0000313" key="2">
    <source>
        <dbReference type="EMBL" id="EDW86337.2"/>
    </source>
</evidence>
<dbReference type="eggNOG" id="ENOG502RTPQ">
    <property type="taxonomic scope" value="Eukaryota"/>
</dbReference>
<accession>B4NP97</accession>
<organism evidence="2 3">
    <name type="scientific">Drosophila willistoni</name>
    <name type="common">Fruit fly</name>
    <dbReference type="NCBI Taxonomy" id="7260"/>
    <lineage>
        <taxon>Eukaryota</taxon>
        <taxon>Metazoa</taxon>
        <taxon>Ecdysozoa</taxon>
        <taxon>Arthropoda</taxon>
        <taxon>Hexapoda</taxon>
        <taxon>Insecta</taxon>
        <taxon>Pterygota</taxon>
        <taxon>Neoptera</taxon>
        <taxon>Endopterygota</taxon>
        <taxon>Diptera</taxon>
        <taxon>Brachycera</taxon>
        <taxon>Muscomorpha</taxon>
        <taxon>Ephydroidea</taxon>
        <taxon>Drosophilidae</taxon>
        <taxon>Drosophila</taxon>
        <taxon>Sophophora</taxon>
    </lineage>
</organism>